<dbReference type="EnsemblMetazoa" id="AQUA002863-RA">
    <property type="protein sequence ID" value="AQUA002863-PA"/>
    <property type="gene ID" value="AQUA002863"/>
</dbReference>
<dbReference type="PANTHER" id="PTHR19303">
    <property type="entry name" value="TRANSPOSON"/>
    <property type="match status" value="1"/>
</dbReference>
<keyword evidence="3" id="KW-1185">Reference proteome</keyword>
<accession>A0A182WZ99</accession>
<dbReference type="GO" id="GO:0005634">
    <property type="term" value="C:nucleus"/>
    <property type="evidence" value="ECO:0007669"/>
    <property type="project" value="TreeGrafter"/>
</dbReference>
<protein>
    <recommendedName>
        <fullName evidence="1">DDE-1 domain-containing protein</fullName>
    </recommendedName>
</protein>
<dbReference type="VEuPathDB" id="VectorBase:AQUA002863"/>
<dbReference type="InterPro" id="IPR004875">
    <property type="entry name" value="DDE_SF_endonuclease_dom"/>
</dbReference>
<dbReference type="PANTHER" id="PTHR19303:SF74">
    <property type="entry name" value="POGO TRANSPOSABLE ELEMENT WITH KRAB DOMAIN"/>
    <property type="match status" value="1"/>
</dbReference>
<name>A0A182WZ99_ANOQN</name>
<proteinExistence type="predicted"/>
<evidence type="ECO:0000313" key="2">
    <source>
        <dbReference type="EnsemblMetazoa" id="AQUA002863-PA"/>
    </source>
</evidence>
<evidence type="ECO:0000313" key="3">
    <source>
        <dbReference type="Proteomes" id="UP000076407"/>
    </source>
</evidence>
<feature type="domain" description="DDE-1" evidence="1">
    <location>
        <begin position="39"/>
        <end position="166"/>
    </location>
</feature>
<organism evidence="2 3">
    <name type="scientific">Anopheles quadriannulatus</name>
    <name type="common">Mosquito</name>
    <dbReference type="NCBI Taxonomy" id="34691"/>
    <lineage>
        <taxon>Eukaryota</taxon>
        <taxon>Metazoa</taxon>
        <taxon>Ecdysozoa</taxon>
        <taxon>Arthropoda</taxon>
        <taxon>Hexapoda</taxon>
        <taxon>Insecta</taxon>
        <taxon>Pterygota</taxon>
        <taxon>Neoptera</taxon>
        <taxon>Endopterygota</taxon>
        <taxon>Diptera</taxon>
        <taxon>Nematocera</taxon>
        <taxon>Culicoidea</taxon>
        <taxon>Culicidae</taxon>
        <taxon>Anophelinae</taxon>
        <taxon>Anopheles</taxon>
    </lineage>
</organism>
<sequence length="200" mass="21996">MLMRQLCQRLVPVRKAKIASMKGKKQVGGITSAERGETTTAVICMSATGHFIPLFLIFPRARMNDSLNNGTPSGTQLACNPSGYMTVEIFRAWFDHFLLNVYPTADDPVLLIVDGLSSHTKSLAVKDKAKANHVTIIVLPPHCSNKLQPLDVSFMAPFKNFYTSAADTYLRHHPGRVITIYEVGQLMNTAYTKAAATQIA</sequence>
<dbReference type="STRING" id="34691.A0A182WZ99"/>
<evidence type="ECO:0000259" key="1">
    <source>
        <dbReference type="Pfam" id="PF03184"/>
    </source>
</evidence>
<dbReference type="InterPro" id="IPR050863">
    <property type="entry name" value="CenT-Element_Derived"/>
</dbReference>
<dbReference type="Pfam" id="PF03184">
    <property type="entry name" value="DDE_1"/>
    <property type="match status" value="1"/>
</dbReference>
<dbReference type="Proteomes" id="UP000076407">
    <property type="component" value="Unassembled WGS sequence"/>
</dbReference>
<reference evidence="2" key="1">
    <citation type="submission" date="2020-05" db="UniProtKB">
        <authorList>
            <consortium name="EnsemblMetazoa"/>
        </authorList>
    </citation>
    <scope>IDENTIFICATION</scope>
    <source>
        <strain evidence="2">SANGQUA</strain>
    </source>
</reference>
<dbReference type="GO" id="GO:0003677">
    <property type="term" value="F:DNA binding"/>
    <property type="evidence" value="ECO:0007669"/>
    <property type="project" value="TreeGrafter"/>
</dbReference>
<dbReference type="AlphaFoldDB" id="A0A182WZ99"/>